<sequence>VHQLCGQINWIRPYLGVSMEILAPLFNLLRGDRDLTSPRMLTPEVRDAVAKVADALVNKKCHGFDPKLPFQLAVLGKMPHPYGLTCQWDEGAKDPLLIL</sequence>
<dbReference type="SUPFAM" id="SSF56672">
    <property type="entry name" value="DNA/RNA polymerases"/>
    <property type="match status" value="1"/>
</dbReference>
<accession>A0A7K6CX91</accession>
<keyword evidence="9" id="KW-1185">Reference proteome</keyword>
<dbReference type="Proteomes" id="UP000571324">
    <property type="component" value="Unassembled WGS sequence"/>
</dbReference>
<dbReference type="GO" id="GO:0035613">
    <property type="term" value="F:RNA stem-loop binding"/>
    <property type="evidence" value="ECO:0007669"/>
    <property type="project" value="TreeGrafter"/>
</dbReference>
<keyword evidence="5" id="KW-0378">Hydrolase</keyword>
<evidence type="ECO:0000256" key="3">
    <source>
        <dbReference type="ARBA" id="ARBA00022722"/>
    </source>
</evidence>
<feature type="non-terminal residue" evidence="8">
    <location>
        <position position="99"/>
    </location>
</feature>
<dbReference type="InterPro" id="IPR043128">
    <property type="entry name" value="Rev_trsase/Diguanyl_cyclase"/>
</dbReference>
<dbReference type="GO" id="GO:0004519">
    <property type="term" value="F:endonuclease activity"/>
    <property type="evidence" value="ECO:0007669"/>
    <property type="project" value="UniProtKB-KW"/>
</dbReference>
<evidence type="ECO:0000313" key="8">
    <source>
        <dbReference type="EMBL" id="NWV18408.1"/>
    </source>
</evidence>
<reference evidence="8 9" key="1">
    <citation type="submission" date="2019-09" db="EMBL/GenBank/DDBJ databases">
        <title>Bird 10,000 Genomes (B10K) Project - Family phase.</title>
        <authorList>
            <person name="Zhang G."/>
        </authorList>
    </citation>
    <scope>NUCLEOTIDE SEQUENCE [LARGE SCALE GENOMIC DNA]</scope>
    <source>
        <strain evidence="8">B10K-DU-029-52</strain>
    </source>
</reference>
<gene>
    <name evidence="8" type="primary">Ervk19_0</name>
    <name evidence="8" type="ORF">ORISOL_R15903</name>
</gene>
<dbReference type="EMBL" id="VZRL01001167">
    <property type="protein sequence ID" value="NWV18408.1"/>
    <property type="molecule type" value="Genomic_DNA"/>
</dbReference>
<dbReference type="Gene3D" id="3.30.70.270">
    <property type="match status" value="1"/>
</dbReference>
<evidence type="ECO:0000256" key="6">
    <source>
        <dbReference type="ARBA" id="ARBA00022918"/>
    </source>
</evidence>
<dbReference type="InterPro" id="IPR043502">
    <property type="entry name" value="DNA/RNA_pol_sf"/>
</dbReference>
<name>A0A7K6CX91_9PASS</name>
<protein>
    <submittedName>
        <fullName evidence="8">POK19 protein</fullName>
    </submittedName>
</protein>
<evidence type="ECO:0000256" key="5">
    <source>
        <dbReference type="ARBA" id="ARBA00022801"/>
    </source>
</evidence>
<keyword evidence="1" id="KW-0808">Transferase</keyword>
<evidence type="ECO:0000256" key="4">
    <source>
        <dbReference type="ARBA" id="ARBA00022759"/>
    </source>
</evidence>
<evidence type="ECO:0000313" key="9">
    <source>
        <dbReference type="Proteomes" id="UP000571324"/>
    </source>
</evidence>
<evidence type="ECO:0000259" key="7">
    <source>
        <dbReference type="Pfam" id="PF06817"/>
    </source>
</evidence>
<proteinExistence type="predicted"/>
<dbReference type="PANTHER" id="PTHR41694">
    <property type="entry name" value="ENDOGENOUS RETROVIRUS GROUP K MEMBER POL PROTEIN"/>
    <property type="match status" value="1"/>
</dbReference>
<feature type="domain" description="Reverse transcriptase thumb" evidence="7">
    <location>
        <begin position="2"/>
        <end position="48"/>
    </location>
</feature>
<keyword evidence="4" id="KW-0255">Endonuclease</keyword>
<evidence type="ECO:0000256" key="2">
    <source>
        <dbReference type="ARBA" id="ARBA00022695"/>
    </source>
</evidence>
<keyword evidence="6" id="KW-0695">RNA-directed DNA polymerase</keyword>
<evidence type="ECO:0000256" key="1">
    <source>
        <dbReference type="ARBA" id="ARBA00022679"/>
    </source>
</evidence>
<organism evidence="8 9">
    <name type="scientific">Origma solitaria</name>
    <dbReference type="NCBI Taxonomy" id="720586"/>
    <lineage>
        <taxon>Eukaryota</taxon>
        <taxon>Metazoa</taxon>
        <taxon>Chordata</taxon>
        <taxon>Craniata</taxon>
        <taxon>Vertebrata</taxon>
        <taxon>Euteleostomi</taxon>
        <taxon>Archelosauria</taxon>
        <taxon>Archosauria</taxon>
        <taxon>Dinosauria</taxon>
        <taxon>Saurischia</taxon>
        <taxon>Theropoda</taxon>
        <taxon>Coelurosauria</taxon>
        <taxon>Aves</taxon>
        <taxon>Neognathae</taxon>
        <taxon>Neoaves</taxon>
        <taxon>Telluraves</taxon>
        <taxon>Australaves</taxon>
        <taxon>Passeriformes</taxon>
        <taxon>Meliphagoidea</taxon>
        <taxon>Acanthizidae</taxon>
        <taxon>Origma</taxon>
    </lineage>
</organism>
<keyword evidence="3" id="KW-0540">Nuclease</keyword>
<feature type="non-terminal residue" evidence="8">
    <location>
        <position position="1"/>
    </location>
</feature>
<dbReference type="Pfam" id="PF06817">
    <property type="entry name" value="RVT_thumb"/>
    <property type="match status" value="1"/>
</dbReference>
<dbReference type="AlphaFoldDB" id="A0A7K6CX91"/>
<keyword evidence="2" id="KW-0548">Nucleotidyltransferase</keyword>
<dbReference type="GO" id="GO:0016787">
    <property type="term" value="F:hydrolase activity"/>
    <property type="evidence" value="ECO:0007669"/>
    <property type="project" value="UniProtKB-KW"/>
</dbReference>
<comment type="caution">
    <text evidence="8">The sequence shown here is derived from an EMBL/GenBank/DDBJ whole genome shotgun (WGS) entry which is preliminary data.</text>
</comment>
<dbReference type="PANTHER" id="PTHR41694:SF3">
    <property type="entry name" value="RNA-DIRECTED DNA POLYMERASE-RELATED"/>
    <property type="match status" value="1"/>
</dbReference>
<dbReference type="InterPro" id="IPR010661">
    <property type="entry name" value="RVT_thumb"/>
</dbReference>
<dbReference type="OrthoDB" id="422540at2759"/>
<dbReference type="GO" id="GO:0003964">
    <property type="term" value="F:RNA-directed DNA polymerase activity"/>
    <property type="evidence" value="ECO:0007669"/>
    <property type="project" value="UniProtKB-KW"/>
</dbReference>